<evidence type="ECO:0000259" key="7">
    <source>
        <dbReference type="PROSITE" id="PS50977"/>
    </source>
</evidence>
<feature type="compositionally biased region" description="Polar residues" evidence="6">
    <location>
        <begin position="30"/>
        <end position="39"/>
    </location>
</feature>
<dbReference type="SUPFAM" id="SSF46689">
    <property type="entry name" value="Homeodomain-like"/>
    <property type="match status" value="1"/>
</dbReference>
<evidence type="ECO:0000256" key="4">
    <source>
        <dbReference type="ARBA" id="ARBA00023163"/>
    </source>
</evidence>
<evidence type="ECO:0000313" key="8">
    <source>
        <dbReference type="EMBL" id="PZQ51449.1"/>
    </source>
</evidence>
<dbReference type="InterPro" id="IPR001647">
    <property type="entry name" value="HTH_TetR"/>
</dbReference>
<dbReference type="GO" id="GO:0003700">
    <property type="term" value="F:DNA-binding transcription factor activity"/>
    <property type="evidence" value="ECO:0007669"/>
    <property type="project" value="TreeGrafter"/>
</dbReference>
<reference evidence="8 9" key="1">
    <citation type="submission" date="2017-08" db="EMBL/GenBank/DDBJ databases">
        <title>Infants hospitalized years apart are colonized by the same room-sourced microbial strains.</title>
        <authorList>
            <person name="Brooks B."/>
            <person name="Olm M.R."/>
            <person name="Firek B.A."/>
            <person name="Baker R."/>
            <person name="Thomas B.C."/>
            <person name="Morowitz M.J."/>
            <person name="Banfield J.F."/>
        </authorList>
    </citation>
    <scope>NUCLEOTIDE SEQUENCE [LARGE SCALE GENOMIC DNA]</scope>
    <source>
        <strain evidence="8">S2_005_002_R2_34</strain>
    </source>
</reference>
<accession>A0A2W5NGR2</accession>
<dbReference type="PANTHER" id="PTHR30055">
    <property type="entry name" value="HTH-TYPE TRANSCRIPTIONAL REGULATOR RUTR"/>
    <property type="match status" value="1"/>
</dbReference>
<dbReference type="PROSITE" id="PS50977">
    <property type="entry name" value="HTH_TETR_2"/>
    <property type="match status" value="1"/>
</dbReference>
<dbReference type="PANTHER" id="PTHR30055:SF234">
    <property type="entry name" value="HTH-TYPE TRANSCRIPTIONAL REGULATOR BETI"/>
    <property type="match status" value="1"/>
</dbReference>
<evidence type="ECO:0000256" key="1">
    <source>
        <dbReference type="ARBA" id="ARBA00022491"/>
    </source>
</evidence>
<gene>
    <name evidence="8" type="ORF">DI556_04615</name>
</gene>
<dbReference type="Proteomes" id="UP000249185">
    <property type="component" value="Unassembled WGS sequence"/>
</dbReference>
<dbReference type="SUPFAM" id="SSF48498">
    <property type="entry name" value="Tetracyclin repressor-like, C-terminal domain"/>
    <property type="match status" value="1"/>
</dbReference>
<keyword evidence="3 5" id="KW-0238">DNA-binding</keyword>
<proteinExistence type="predicted"/>
<organism evidence="8 9">
    <name type="scientific">Rhodovulum sulfidophilum</name>
    <name type="common">Rhodobacter sulfidophilus</name>
    <dbReference type="NCBI Taxonomy" id="35806"/>
    <lineage>
        <taxon>Bacteria</taxon>
        <taxon>Pseudomonadati</taxon>
        <taxon>Pseudomonadota</taxon>
        <taxon>Alphaproteobacteria</taxon>
        <taxon>Rhodobacterales</taxon>
        <taxon>Paracoccaceae</taxon>
        <taxon>Rhodovulum</taxon>
    </lineage>
</organism>
<keyword evidence="4" id="KW-0804">Transcription</keyword>
<comment type="caution">
    <text evidence="8">The sequence shown here is derived from an EMBL/GenBank/DDBJ whole genome shotgun (WGS) entry which is preliminary data.</text>
</comment>
<dbReference type="Pfam" id="PF13977">
    <property type="entry name" value="TetR_C_6"/>
    <property type="match status" value="1"/>
</dbReference>
<name>A0A2W5NGR2_RHOSU</name>
<sequence length="263" mass="29419">MKGVPLVGRETDEAGKAEITSAEARPAPQTVAQMATQTPVRRETPRRRGAVRAARESDGRLRITAGSPPDIMCRVALDLFAEQNYSTVTVKDIALAAGMNPSHLYYYFDNKEELFMRTIARVVEEAFDQFASVTREARTPEAVISAWIDLHIRQFVQFQKVAKMSLDYASTHNRTPHVDQAIRAFYDQEAEVLGAAIRQGIAEGEFRPVDPRDTALFISTFLDGSLFRNVMFPTFNYARAIKTMRRIVLDYLKTGAIVAGEPA</sequence>
<dbReference type="InterPro" id="IPR050109">
    <property type="entry name" value="HTH-type_TetR-like_transc_reg"/>
</dbReference>
<keyword evidence="2" id="KW-0805">Transcription regulation</keyword>
<evidence type="ECO:0000256" key="3">
    <source>
        <dbReference type="ARBA" id="ARBA00023125"/>
    </source>
</evidence>
<dbReference type="EMBL" id="QFPW01000002">
    <property type="protein sequence ID" value="PZQ51449.1"/>
    <property type="molecule type" value="Genomic_DNA"/>
</dbReference>
<dbReference type="InterPro" id="IPR009057">
    <property type="entry name" value="Homeodomain-like_sf"/>
</dbReference>
<feature type="DNA-binding region" description="H-T-H motif" evidence="5">
    <location>
        <begin position="89"/>
        <end position="108"/>
    </location>
</feature>
<dbReference type="InterPro" id="IPR036271">
    <property type="entry name" value="Tet_transcr_reg_TetR-rel_C_sf"/>
</dbReference>
<protein>
    <submittedName>
        <fullName evidence="8">TetR/AcrR family transcriptional regulator</fullName>
    </submittedName>
</protein>
<dbReference type="AlphaFoldDB" id="A0A2W5NGR2"/>
<dbReference type="PRINTS" id="PR00455">
    <property type="entry name" value="HTHTETR"/>
</dbReference>
<dbReference type="GO" id="GO:0000976">
    <property type="term" value="F:transcription cis-regulatory region binding"/>
    <property type="evidence" value="ECO:0007669"/>
    <property type="project" value="TreeGrafter"/>
</dbReference>
<feature type="domain" description="HTH tetR-type" evidence="7">
    <location>
        <begin position="66"/>
        <end position="126"/>
    </location>
</feature>
<evidence type="ECO:0000256" key="2">
    <source>
        <dbReference type="ARBA" id="ARBA00023015"/>
    </source>
</evidence>
<feature type="region of interest" description="Disordered" evidence="6">
    <location>
        <begin position="1"/>
        <end position="57"/>
    </location>
</feature>
<dbReference type="Gene3D" id="1.10.357.10">
    <property type="entry name" value="Tetracycline Repressor, domain 2"/>
    <property type="match status" value="1"/>
</dbReference>
<keyword evidence="1" id="KW-0678">Repressor</keyword>
<evidence type="ECO:0000256" key="5">
    <source>
        <dbReference type="PROSITE-ProRule" id="PRU00335"/>
    </source>
</evidence>
<evidence type="ECO:0000256" key="6">
    <source>
        <dbReference type="SAM" id="MobiDB-lite"/>
    </source>
</evidence>
<dbReference type="Pfam" id="PF00440">
    <property type="entry name" value="TetR_N"/>
    <property type="match status" value="1"/>
</dbReference>
<dbReference type="Gene3D" id="1.10.10.60">
    <property type="entry name" value="Homeodomain-like"/>
    <property type="match status" value="1"/>
</dbReference>
<dbReference type="InterPro" id="IPR039538">
    <property type="entry name" value="BetI_C"/>
</dbReference>
<evidence type="ECO:0000313" key="9">
    <source>
        <dbReference type="Proteomes" id="UP000249185"/>
    </source>
</evidence>